<dbReference type="AlphaFoldDB" id="A0A1M6I049"/>
<dbReference type="Proteomes" id="UP000189935">
    <property type="component" value="Chromosome I"/>
</dbReference>
<evidence type="ECO:0000313" key="1">
    <source>
        <dbReference type="EMBL" id="SHJ27852.1"/>
    </source>
</evidence>
<proteinExistence type="predicted"/>
<reference evidence="1 2" key="1">
    <citation type="submission" date="2016-11" db="EMBL/GenBank/DDBJ databases">
        <authorList>
            <person name="Jaros S."/>
            <person name="Januszkiewicz K."/>
            <person name="Wedrychowicz H."/>
        </authorList>
    </citation>
    <scope>NUCLEOTIDE SEQUENCE [LARGE SCALE GENOMIC DNA]</scope>
    <source>
        <strain evidence="1 2">GAS499</strain>
    </source>
</reference>
<name>A0A1M6I049_9BRAD</name>
<accession>A0A1M6I049</accession>
<dbReference type="RefSeq" id="WP_079536139.1">
    <property type="nucleotide sequence ID" value="NZ_LT670844.1"/>
</dbReference>
<dbReference type="OrthoDB" id="8241502at2"/>
<evidence type="ECO:0000313" key="2">
    <source>
        <dbReference type="Proteomes" id="UP000189935"/>
    </source>
</evidence>
<gene>
    <name evidence="1" type="ORF">SAMN05444159_0175</name>
</gene>
<protein>
    <submittedName>
        <fullName evidence="1">Uncharacterized protein</fullName>
    </submittedName>
</protein>
<organism evidence="1 2">
    <name type="scientific">Bradyrhizobium lablabi</name>
    <dbReference type="NCBI Taxonomy" id="722472"/>
    <lineage>
        <taxon>Bacteria</taxon>
        <taxon>Pseudomonadati</taxon>
        <taxon>Pseudomonadota</taxon>
        <taxon>Alphaproteobacteria</taxon>
        <taxon>Hyphomicrobiales</taxon>
        <taxon>Nitrobacteraceae</taxon>
        <taxon>Bradyrhizobium</taxon>
    </lineage>
</organism>
<sequence length="63" mass="6700">MTDIGKQSGLKIVCEACGSLSIKPVDPAAPDATPIHCGRCNTVRGTLADLHDLARRSTDVFEF</sequence>
<dbReference type="EMBL" id="LT670844">
    <property type="protein sequence ID" value="SHJ27852.1"/>
    <property type="molecule type" value="Genomic_DNA"/>
</dbReference>